<dbReference type="EMBL" id="JAIVFQ010000004">
    <property type="protein sequence ID" value="MCC5598604.1"/>
    <property type="molecule type" value="Genomic_DNA"/>
</dbReference>
<dbReference type="InterPro" id="IPR029060">
    <property type="entry name" value="PIN-like_dom_sf"/>
</dbReference>
<gene>
    <name evidence="1" type="ORF">LC586_05065</name>
</gene>
<reference evidence="1 2" key="1">
    <citation type="journal article" date="2021" name="Microorganisms">
        <title>Genome Evolution of Filamentous Cyanobacterium Nostoc Species: From Facultative Symbiosis to Free Living.</title>
        <authorList>
            <person name="Huo D."/>
            <person name="Li H."/>
            <person name="Cai F."/>
            <person name="Guo X."/>
            <person name="Qiao Z."/>
            <person name="Wang W."/>
            <person name="Yu G."/>
            <person name="Li R."/>
        </authorList>
    </citation>
    <scope>NUCLEOTIDE SEQUENCE [LARGE SCALE GENOMIC DNA]</scope>
    <source>
        <strain evidence="1 2">CHAB 5714</strain>
    </source>
</reference>
<accession>A0ABS8I4Q0</accession>
<name>A0ABS8I4Q0_9NOSO</name>
<evidence type="ECO:0000313" key="2">
    <source>
        <dbReference type="Proteomes" id="UP001199525"/>
    </source>
</evidence>
<proteinExistence type="predicted"/>
<sequence length="91" mass="11007">MYFLHQLRGWFAQDILWQFIERKALYLHLSDIDEQQRIRELMRQYQDVPMDLADASLVSAAETLNISRIFSLDRDFYIYRFQGTKAFEVIP</sequence>
<comment type="caution">
    <text evidence="1">The sequence shown here is derived from an EMBL/GenBank/DDBJ whole genome shotgun (WGS) entry which is preliminary data.</text>
</comment>
<keyword evidence="2" id="KW-1185">Reference proteome</keyword>
<dbReference type="Proteomes" id="UP001199525">
    <property type="component" value="Unassembled WGS sequence"/>
</dbReference>
<protein>
    <recommendedName>
        <fullName evidence="3">PIN domain-containing protein</fullName>
    </recommendedName>
</protein>
<evidence type="ECO:0008006" key="3">
    <source>
        <dbReference type="Google" id="ProtNLM"/>
    </source>
</evidence>
<dbReference type="SUPFAM" id="SSF88723">
    <property type="entry name" value="PIN domain-like"/>
    <property type="match status" value="1"/>
</dbReference>
<organism evidence="1 2">
    <name type="scientific">Nostoc favosum CHAB5714</name>
    <dbReference type="NCBI Taxonomy" id="2780399"/>
    <lineage>
        <taxon>Bacteria</taxon>
        <taxon>Bacillati</taxon>
        <taxon>Cyanobacteriota</taxon>
        <taxon>Cyanophyceae</taxon>
        <taxon>Nostocales</taxon>
        <taxon>Nostocaceae</taxon>
        <taxon>Nostoc</taxon>
        <taxon>Nostoc favosum</taxon>
    </lineage>
</organism>
<evidence type="ECO:0000313" key="1">
    <source>
        <dbReference type="EMBL" id="MCC5598604.1"/>
    </source>
</evidence>
<dbReference type="Gene3D" id="3.40.50.1010">
    <property type="entry name" value="5'-nuclease"/>
    <property type="match status" value="1"/>
</dbReference>
<dbReference type="RefSeq" id="WP_229483434.1">
    <property type="nucleotide sequence ID" value="NZ_JAIVFQ010000004.1"/>
</dbReference>